<protein>
    <recommendedName>
        <fullName evidence="3">HMA domain-containing protein</fullName>
    </recommendedName>
</protein>
<gene>
    <name evidence="4" type="ORF">TK11N_04440</name>
    <name evidence="5" type="ORF">TK2N_04440</name>
</gene>
<keyword evidence="2" id="KW-0186">Copper</keyword>
<dbReference type="PRINTS" id="PR00944">
    <property type="entry name" value="CUEXPORT"/>
</dbReference>
<dbReference type="GO" id="GO:0006825">
    <property type="term" value="P:copper ion transport"/>
    <property type="evidence" value="ECO:0007669"/>
    <property type="project" value="InterPro"/>
</dbReference>
<dbReference type="Proteomes" id="UP000886597">
    <property type="component" value="Unassembled WGS sequence"/>
</dbReference>
<dbReference type="RefSeq" id="WP_202583534.1">
    <property type="nucleotide sequence ID" value="NZ_BKBO01000005.1"/>
</dbReference>
<dbReference type="GO" id="GO:0005507">
    <property type="term" value="F:copper ion binding"/>
    <property type="evidence" value="ECO:0007669"/>
    <property type="project" value="InterPro"/>
</dbReference>
<evidence type="ECO:0000313" key="5">
    <source>
        <dbReference type="EMBL" id="GEQ53600.1"/>
    </source>
</evidence>
<dbReference type="AlphaFoldDB" id="A0AAN4RJV8"/>
<comment type="caution">
    <text evidence="5">The sequence shown here is derived from an EMBL/GenBank/DDBJ whole genome shotgun (WGS) entry which is preliminary data.</text>
</comment>
<evidence type="ECO:0000259" key="3">
    <source>
        <dbReference type="PROSITE" id="PS50846"/>
    </source>
</evidence>
<dbReference type="PROSITE" id="PS01047">
    <property type="entry name" value="HMA_1"/>
    <property type="match status" value="1"/>
</dbReference>
<evidence type="ECO:0000313" key="4">
    <source>
        <dbReference type="EMBL" id="GEQ48592.1"/>
    </source>
</evidence>
<name>A0AAN4RJV8_9ENTE</name>
<dbReference type="InterPro" id="IPR000428">
    <property type="entry name" value="Cu-bd"/>
</dbReference>
<dbReference type="InterPro" id="IPR036163">
    <property type="entry name" value="HMA_dom_sf"/>
</dbReference>
<evidence type="ECO:0000313" key="7">
    <source>
        <dbReference type="Proteomes" id="UP000886607"/>
    </source>
</evidence>
<sequence length="70" mass="7743">MTTNTYRVPDMSCAHCKAKIEEAVNRLSGIQYANANVDTKRLAVTFDENTVQSENIEDAVSKAGYTAEKE</sequence>
<evidence type="ECO:0000256" key="2">
    <source>
        <dbReference type="ARBA" id="ARBA00023008"/>
    </source>
</evidence>
<dbReference type="NCBIfam" id="TIGR00003">
    <property type="entry name" value="copper ion binding protein"/>
    <property type="match status" value="1"/>
</dbReference>
<reference evidence="5" key="1">
    <citation type="submission" date="2019-08" db="EMBL/GenBank/DDBJ databases">
        <authorList>
            <person name="Ishikawa M."/>
            <person name="Suzuki T."/>
            <person name="Matsutani M."/>
        </authorList>
    </citation>
    <scope>NUCLEOTIDE SEQUENCE</scope>
    <source>
        <strain evidence="5">7C1</strain>
        <strain evidence="4">8C4</strain>
    </source>
</reference>
<reference evidence="5" key="2">
    <citation type="journal article" date="2020" name="Int. Dairy J.">
        <title>Lactic acid bacterial diversity in Brie cheese focusing on salt concentration and pH of isolation medium and characterisation of halophilic and alkaliphilic lactic acid bacterial isolates.</title>
        <authorList>
            <person name="Unno R."/>
            <person name="Matsutani M."/>
            <person name="Suzuki T."/>
            <person name="Kodama K."/>
            <person name="Matsushita H."/>
            <person name="Yamasato K."/>
            <person name="Koizumi Y."/>
            <person name="Ishikawa M."/>
        </authorList>
    </citation>
    <scope>NUCLEOTIDE SEQUENCE</scope>
    <source>
        <strain evidence="5">7C1</strain>
        <strain evidence="4">8C4</strain>
    </source>
</reference>
<dbReference type="Proteomes" id="UP000886607">
    <property type="component" value="Unassembled WGS sequence"/>
</dbReference>
<dbReference type="CDD" id="cd00371">
    <property type="entry name" value="HMA"/>
    <property type="match status" value="1"/>
</dbReference>
<dbReference type="InterPro" id="IPR017969">
    <property type="entry name" value="Heavy-metal-associated_CS"/>
</dbReference>
<keyword evidence="1" id="KW-0479">Metal-binding</keyword>
<dbReference type="Pfam" id="PF00403">
    <property type="entry name" value="HMA"/>
    <property type="match status" value="1"/>
</dbReference>
<dbReference type="PROSITE" id="PS50846">
    <property type="entry name" value="HMA_2"/>
    <property type="match status" value="1"/>
</dbReference>
<feature type="domain" description="HMA" evidence="3">
    <location>
        <begin position="2"/>
        <end position="68"/>
    </location>
</feature>
<evidence type="ECO:0000313" key="6">
    <source>
        <dbReference type="Proteomes" id="UP000886597"/>
    </source>
</evidence>
<dbReference type="FunFam" id="3.30.70.100:FF:000001">
    <property type="entry name" value="ATPase copper transporting beta"/>
    <property type="match status" value="1"/>
</dbReference>
<accession>A0AAN4RJV8</accession>
<organism evidence="5 6">
    <name type="scientific">Tetragenococcus koreensis</name>
    <dbReference type="NCBI Taxonomy" id="290335"/>
    <lineage>
        <taxon>Bacteria</taxon>
        <taxon>Bacillati</taxon>
        <taxon>Bacillota</taxon>
        <taxon>Bacilli</taxon>
        <taxon>Lactobacillales</taxon>
        <taxon>Enterococcaceae</taxon>
        <taxon>Tetragenococcus</taxon>
    </lineage>
</organism>
<dbReference type="EMBL" id="BKBQ01000005">
    <property type="protein sequence ID" value="GEQ53600.1"/>
    <property type="molecule type" value="Genomic_DNA"/>
</dbReference>
<proteinExistence type="predicted"/>
<dbReference type="InterPro" id="IPR006122">
    <property type="entry name" value="HMA_Cu_ion-bd"/>
</dbReference>
<keyword evidence="7" id="KW-1185">Reference proteome</keyword>
<dbReference type="InterPro" id="IPR006121">
    <property type="entry name" value="HMA_dom"/>
</dbReference>
<evidence type="ECO:0000256" key="1">
    <source>
        <dbReference type="ARBA" id="ARBA00022723"/>
    </source>
</evidence>
<dbReference type="EMBL" id="BKBO01000005">
    <property type="protein sequence ID" value="GEQ48592.1"/>
    <property type="molecule type" value="Genomic_DNA"/>
</dbReference>
<dbReference type="SUPFAM" id="SSF55008">
    <property type="entry name" value="HMA, heavy metal-associated domain"/>
    <property type="match status" value="1"/>
</dbReference>
<dbReference type="Gene3D" id="3.30.70.100">
    <property type="match status" value="1"/>
</dbReference>